<dbReference type="InterPro" id="IPR004839">
    <property type="entry name" value="Aminotransferase_I/II_large"/>
</dbReference>
<evidence type="ECO:0000259" key="2">
    <source>
        <dbReference type="Pfam" id="PF00155"/>
    </source>
</evidence>
<dbReference type="Gene3D" id="3.40.640.10">
    <property type="entry name" value="Type I PLP-dependent aspartate aminotransferase-like (Major domain)"/>
    <property type="match status" value="1"/>
</dbReference>
<dbReference type="PANTHER" id="PTHR42858">
    <property type="entry name" value="AMINOTRANSFERASE"/>
    <property type="match status" value="1"/>
</dbReference>
<evidence type="ECO:0000313" key="4">
    <source>
        <dbReference type="Proteomes" id="UP001273166"/>
    </source>
</evidence>
<proteinExistence type="predicted"/>
<feature type="region of interest" description="Disordered" evidence="1">
    <location>
        <begin position="374"/>
        <end position="398"/>
    </location>
</feature>
<feature type="domain" description="Aminotransferase class I/classII large" evidence="2">
    <location>
        <begin position="37"/>
        <end position="251"/>
    </location>
</feature>
<sequence>KKLINLLRGWPSPQLHPAAQLQAAACRALSDPSIAVPALQYAPDPGYQPLREELARWLSMHYNHYPGPPIDADQIAITGGASQGLACVLQSFTDPGYTRAVWVNAPCYHLVCPIFEDAGFARRLRAVPEDEAGIDVAWLERALREEEGEKKTKKGGESPAPHRKLYRHVIYLVATCANPSGKTLPLAPREALVRMAREHNALIISDDVYDFLQWPVVTTTAITITTTTPSIPPACLPHTSPVPDLLPLLSQLDLALGPSPHDPPGGKKHFSHAISNGSFSKLVGPGVRTGWIHGTADFAHGFSQTGSNRSGGAASQFAAVCMHQMLAVGDLQRHLELVVRPALRRRHALMVTEVRHVLGGLGVDVWAANTSCGSSRSRLGAGGAEGEGERKGERERREDGVDGVDVFGGYFVWLTLPEQLDAAAVAERAREEENLIVAPGSIFEVKGDEEAARFPRNIRLCFSWEDEKDILEGVARLGRVVKRMLEGASFQPCRKAAVEGSIGEFK</sequence>
<gene>
    <name evidence="3" type="ORF">B0T15DRAFT_554522</name>
</gene>
<keyword evidence="3" id="KW-0808">Transferase</keyword>
<reference evidence="3" key="2">
    <citation type="submission" date="2023-06" db="EMBL/GenBank/DDBJ databases">
        <authorList>
            <consortium name="Lawrence Berkeley National Laboratory"/>
            <person name="Mondo S.J."/>
            <person name="Hensen N."/>
            <person name="Bonometti L."/>
            <person name="Westerberg I."/>
            <person name="Brannstrom I.O."/>
            <person name="Guillou S."/>
            <person name="Cros-Aarteil S."/>
            <person name="Calhoun S."/>
            <person name="Haridas S."/>
            <person name="Kuo A."/>
            <person name="Pangilinan J."/>
            <person name="Riley R."/>
            <person name="Labutti K."/>
            <person name="Andreopoulos B."/>
            <person name="Lipzen A."/>
            <person name="Chen C."/>
            <person name="Yanf M."/>
            <person name="Daum C."/>
            <person name="Ng V."/>
            <person name="Clum A."/>
            <person name="Steindorff A."/>
            <person name="Ohm R."/>
            <person name="Martin F."/>
            <person name="Silar P."/>
            <person name="Natvig D."/>
            <person name="Lalanne C."/>
            <person name="Gautier V."/>
            <person name="Ament-Velasquez S.L."/>
            <person name="Kruys A."/>
            <person name="Hutchinson M.I."/>
            <person name="Powell A.J."/>
            <person name="Barry K."/>
            <person name="Miller A.N."/>
            <person name="Grigoriev I.V."/>
            <person name="Debuchy R."/>
            <person name="Gladieux P."/>
            <person name="Thoren M.H."/>
            <person name="Johannesson H."/>
        </authorList>
    </citation>
    <scope>NUCLEOTIDE SEQUENCE</scope>
    <source>
        <strain evidence="3">CBS 333.67</strain>
    </source>
</reference>
<accession>A0AAJ0GXN6</accession>
<dbReference type="Pfam" id="PF00155">
    <property type="entry name" value="Aminotran_1_2"/>
    <property type="match status" value="1"/>
</dbReference>
<evidence type="ECO:0000256" key="1">
    <source>
        <dbReference type="SAM" id="MobiDB-lite"/>
    </source>
</evidence>
<dbReference type="InterPro" id="IPR015422">
    <property type="entry name" value="PyrdxlP-dep_Trfase_small"/>
</dbReference>
<name>A0AAJ0GXN6_9PEZI</name>
<dbReference type="Proteomes" id="UP001273166">
    <property type="component" value="Unassembled WGS sequence"/>
</dbReference>
<dbReference type="Gene3D" id="3.90.1150.10">
    <property type="entry name" value="Aspartate Aminotransferase, domain 1"/>
    <property type="match status" value="2"/>
</dbReference>
<dbReference type="GeneID" id="87889186"/>
<dbReference type="InterPro" id="IPR015421">
    <property type="entry name" value="PyrdxlP-dep_Trfase_major"/>
</dbReference>
<dbReference type="AlphaFoldDB" id="A0AAJ0GXN6"/>
<dbReference type="RefSeq" id="XP_062723410.1">
    <property type="nucleotide sequence ID" value="XM_062870357.1"/>
</dbReference>
<dbReference type="EMBL" id="JAUDZG010000003">
    <property type="protein sequence ID" value="KAK3307630.1"/>
    <property type="molecule type" value="Genomic_DNA"/>
</dbReference>
<keyword evidence="4" id="KW-1185">Reference proteome</keyword>
<evidence type="ECO:0000313" key="3">
    <source>
        <dbReference type="EMBL" id="KAK3307630.1"/>
    </source>
</evidence>
<reference evidence="3" key="1">
    <citation type="journal article" date="2023" name="Mol. Phylogenet. Evol.">
        <title>Genome-scale phylogeny and comparative genomics of the fungal order Sordariales.</title>
        <authorList>
            <person name="Hensen N."/>
            <person name="Bonometti L."/>
            <person name="Westerberg I."/>
            <person name="Brannstrom I.O."/>
            <person name="Guillou S."/>
            <person name="Cros-Aarteil S."/>
            <person name="Calhoun S."/>
            <person name="Haridas S."/>
            <person name="Kuo A."/>
            <person name="Mondo S."/>
            <person name="Pangilinan J."/>
            <person name="Riley R."/>
            <person name="LaButti K."/>
            <person name="Andreopoulos B."/>
            <person name="Lipzen A."/>
            <person name="Chen C."/>
            <person name="Yan M."/>
            <person name="Daum C."/>
            <person name="Ng V."/>
            <person name="Clum A."/>
            <person name="Steindorff A."/>
            <person name="Ohm R.A."/>
            <person name="Martin F."/>
            <person name="Silar P."/>
            <person name="Natvig D.O."/>
            <person name="Lalanne C."/>
            <person name="Gautier V."/>
            <person name="Ament-Velasquez S.L."/>
            <person name="Kruys A."/>
            <person name="Hutchinson M.I."/>
            <person name="Powell A.J."/>
            <person name="Barry K."/>
            <person name="Miller A.N."/>
            <person name="Grigoriev I.V."/>
            <person name="Debuchy R."/>
            <person name="Gladieux P."/>
            <person name="Hiltunen Thoren M."/>
            <person name="Johannesson H."/>
        </authorList>
    </citation>
    <scope>NUCLEOTIDE SEQUENCE</scope>
    <source>
        <strain evidence="3">CBS 333.67</strain>
    </source>
</reference>
<feature type="compositionally biased region" description="Basic and acidic residues" evidence="1">
    <location>
        <begin position="387"/>
        <end position="398"/>
    </location>
</feature>
<protein>
    <submittedName>
        <fullName evidence="3">Pyridoxal phosphate-dependent transferase</fullName>
    </submittedName>
</protein>
<dbReference type="PANTHER" id="PTHR42858:SF1">
    <property type="entry name" value="LD15494P"/>
    <property type="match status" value="1"/>
</dbReference>
<dbReference type="CDD" id="cd00609">
    <property type="entry name" value="AAT_like"/>
    <property type="match status" value="1"/>
</dbReference>
<organism evidence="3 4">
    <name type="scientific">Chaetomium strumarium</name>
    <dbReference type="NCBI Taxonomy" id="1170767"/>
    <lineage>
        <taxon>Eukaryota</taxon>
        <taxon>Fungi</taxon>
        <taxon>Dikarya</taxon>
        <taxon>Ascomycota</taxon>
        <taxon>Pezizomycotina</taxon>
        <taxon>Sordariomycetes</taxon>
        <taxon>Sordariomycetidae</taxon>
        <taxon>Sordariales</taxon>
        <taxon>Chaetomiaceae</taxon>
        <taxon>Chaetomium</taxon>
    </lineage>
</organism>
<comment type="caution">
    <text evidence="3">The sequence shown here is derived from an EMBL/GenBank/DDBJ whole genome shotgun (WGS) entry which is preliminary data.</text>
</comment>
<dbReference type="GO" id="GO:0030170">
    <property type="term" value="F:pyridoxal phosphate binding"/>
    <property type="evidence" value="ECO:0007669"/>
    <property type="project" value="InterPro"/>
</dbReference>
<feature type="non-terminal residue" evidence="3">
    <location>
        <position position="1"/>
    </location>
</feature>
<dbReference type="SUPFAM" id="SSF53383">
    <property type="entry name" value="PLP-dependent transferases"/>
    <property type="match status" value="1"/>
</dbReference>
<dbReference type="InterPro" id="IPR015424">
    <property type="entry name" value="PyrdxlP-dep_Trfase"/>
</dbReference>
<dbReference type="GO" id="GO:0047536">
    <property type="term" value="F:2-aminoadipate transaminase activity"/>
    <property type="evidence" value="ECO:0007669"/>
    <property type="project" value="TreeGrafter"/>
</dbReference>